<evidence type="ECO:0000313" key="2">
    <source>
        <dbReference type="Proteomes" id="UP001320460"/>
    </source>
</evidence>
<name>A0ABN6LNL3_9ENTR</name>
<reference evidence="1 2" key="1">
    <citation type="submission" date="2021-12" db="EMBL/GenBank/DDBJ databases">
        <title>Complete genome sequence of Phytobacter diazotrophicus TA9734.</title>
        <authorList>
            <person name="Kubota H."/>
            <person name="Nakayama Y."/>
            <person name="Ariyoshi T."/>
        </authorList>
    </citation>
    <scope>NUCLEOTIDE SEQUENCE [LARGE SCALE GENOMIC DNA]</scope>
    <source>
        <strain evidence="1 2">TA9734</strain>
    </source>
</reference>
<keyword evidence="2" id="KW-1185">Reference proteome</keyword>
<gene>
    <name evidence="1" type="ORF">PDTA9734_22460</name>
</gene>
<organism evidence="1 2">
    <name type="scientific">Phytobacter diazotrophicus</name>
    <dbReference type="NCBI Taxonomy" id="395631"/>
    <lineage>
        <taxon>Bacteria</taxon>
        <taxon>Pseudomonadati</taxon>
        <taxon>Pseudomonadota</taxon>
        <taxon>Gammaproteobacteria</taxon>
        <taxon>Enterobacterales</taxon>
        <taxon>Enterobacteriaceae</taxon>
        <taxon>Phytobacter</taxon>
    </lineage>
</organism>
<evidence type="ECO:0000313" key="1">
    <source>
        <dbReference type="EMBL" id="BDD50759.1"/>
    </source>
</evidence>
<dbReference type="Proteomes" id="UP001320460">
    <property type="component" value="Chromosome"/>
</dbReference>
<proteinExistence type="predicted"/>
<accession>A0ABN6LNL3</accession>
<dbReference type="EMBL" id="AP025334">
    <property type="protein sequence ID" value="BDD50759.1"/>
    <property type="molecule type" value="Genomic_DNA"/>
</dbReference>
<sequence>MKSILLFYASRKGALVNKLHCLTERKNPANAGWAVSVLREVRVQYPG</sequence>
<protein>
    <submittedName>
        <fullName evidence="1">Uncharacterized protein</fullName>
    </submittedName>
</protein>